<accession>A0A168IDY4</accession>
<reference evidence="1 2" key="1">
    <citation type="submission" date="2015-06" db="EMBL/GenBank/DDBJ databases">
        <title>Expansion of signal transduction pathways in fungi by whole-genome duplication.</title>
        <authorList>
            <consortium name="DOE Joint Genome Institute"/>
            <person name="Corrochano L.M."/>
            <person name="Kuo A."/>
            <person name="Marcet-Houben M."/>
            <person name="Polaino S."/>
            <person name="Salamov A."/>
            <person name="Villalobos J.M."/>
            <person name="Alvarez M.I."/>
            <person name="Avalos J."/>
            <person name="Benito E.P."/>
            <person name="Benoit I."/>
            <person name="Burger G."/>
            <person name="Camino L.P."/>
            <person name="Canovas D."/>
            <person name="Cerda-Olmedo E."/>
            <person name="Cheng J.-F."/>
            <person name="Dominguez A."/>
            <person name="Elias M."/>
            <person name="Eslava A.P."/>
            <person name="Glaser F."/>
            <person name="Grimwood J."/>
            <person name="Gutierrez G."/>
            <person name="Heitman J."/>
            <person name="Henrissat B."/>
            <person name="Iturriaga E.A."/>
            <person name="Lang B.F."/>
            <person name="Lavin J.L."/>
            <person name="Lee S."/>
            <person name="Li W."/>
            <person name="Lindquist E."/>
            <person name="Lopez-Garcia S."/>
            <person name="Luque E.M."/>
            <person name="Marcos A.T."/>
            <person name="Martin J."/>
            <person name="Mccluskey K."/>
            <person name="Medina H.R."/>
            <person name="Miralles-Duran A."/>
            <person name="Miyazaki A."/>
            <person name="Munoz-Torres E."/>
            <person name="Oguiza J.A."/>
            <person name="Ohm R."/>
            <person name="Olmedo M."/>
            <person name="Orejas M."/>
            <person name="Ortiz-Castellanos L."/>
            <person name="Pisabarro A.G."/>
            <person name="Rodriguez-Romero J."/>
            <person name="Ruiz-Herrera J."/>
            <person name="Ruiz-Vazquez R."/>
            <person name="Sanz C."/>
            <person name="Schackwitz W."/>
            <person name="Schmutz J."/>
            <person name="Shahriari M."/>
            <person name="Shelest E."/>
            <person name="Silva-Franco F."/>
            <person name="Soanes D."/>
            <person name="Syed K."/>
            <person name="Tagua V.G."/>
            <person name="Talbot N.J."/>
            <person name="Thon M."/>
            <person name="De Vries R.P."/>
            <person name="Wiebenga A."/>
            <person name="Yadav J.S."/>
            <person name="Braun E.L."/>
            <person name="Baker S."/>
            <person name="Garre V."/>
            <person name="Horwitz B."/>
            <person name="Torres-Martinez S."/>
            <person name="Idnurm A."/>
            <person name="Herrera-Estrella A."/>
            <person name="Gabaldon T."/>
            <person name="Grigoriev I.V."/>
        </authorList>
    </citation>
    <scope>NUCLEOTIDE SEQUENCE [LARGE SCALE GENOMIC DNA]</scope>
    <source>
        <strain evidence="1 2">CBS 277.49</strain>
    </source>
</reference>
<dbReference type="EMBL" id="AMYB01000007">
    <property type="protein sequence ID" value="OAC99857.1"/>
    <property type="molecule type" value="Genomic_DNA"/>
</dbReference>
<evidence type="ECO:0000313" key="2">
    <source>
        <dbReference type="Proteomes" id="UP000077051"/>
    </source>
</evidence>
<evidence type="ECO:0000313" key="1">
    <source>
        <dbReference type="EMBL" id="OAC99857.1"/>
    </source>
</evidence>
<keyword evidence="2" id="KW-1185">Reference proteome</keyword>
<sequence length="140" mass="15567">MLLKVSIQLANILTMVQAIPKENLFCMRRLVARAASLLFVGQRRAISLGPSVHVSGNRKQPESTASSMSMASSKMEQCMSESAKSVVNIELQFRSIFKQYTLLDAVLVDCITGEADELSTKYERSVQCLWIALVKDHEEA</sequence>
<organism evidence="1 2">
    <name type="scientific">Mucor lusitanicus CBS 277.49</name>
    <dbReference type="NCBI Taxonomy" id="747725"/>
    <lineage>
        <taxon>Eukaryota</taxon>
        <taxon>Fungi</taxon>
        <taxon>Fungi incertae sedis</taxon>
        <taxon>Mucoromycota</taxon>
        <taxon>Mucoromycotina</taxon>
        <taxon>Mucoromycetes</taxon>
        <taxon>Mucorales</taxon>
        <taxon>Mucorineae</taxon>
        <taxon>Mucoraceae</taxon>
        <taxon>Mucor</taxon>
    </lineage>
</organism>
<dbReference type="Proteomes" id="UP000077051">
    <property type="component" value="Unassembled WGS sequence"/>
</dbReference>
<gene>
    <name evidence="1" type="ORF">MUCCIDRAFT_165685</name>
</gene>
<comment type="caution">
    <text evidence="1">The sequence shown here is derived from an EMBL/GenBank/DDBJ whole genome shotgun (WGS) entry which is preliminary data.</text>
</comment>
<name>A0A168IDY4_MUCCL</name>
<dbReference type="AlphaFoldDB" id="A0A168IDY4"/>
<dbReference type="VEuPathDB" id="FungiDB:MUCCIDRAFT_165685"/>
<proteinExistence type="predicted"/>
<protein>
    <submittedName>
        <fullName evidence="1">Uncharacterized protein</fullName>
    </submittedName>
</protein>